<gene>
    <name evidence="1" type="ORF">DDF84_006225</name>
</gene>
<dbReference type="OrthoDB" id="7219667at2"/>
<sequence length="317" mass="32732">MATILSLGDVLFNDLEAPERIPFGGSQQLVVHKMVGGTRTVDAMGRDDLPLGWSGTFMGKDALSRARYLDAMRIAGQALPLAWSELLYTVVIHRFLPVFEREWMIPYSIVCEVVADHSQPQTSLSGPSINDLIGADLSTANSLTASIGNGTLTGLMGTVNTAIAGVSSLANAAQSTINGVLAPIAAVQTQVSTLIASASNTIANVSTLGGIVPNNPISVAAAKLTSQVTAYQSLPTLYNLQSVMGRMSANLGGVSGAAQQITMAGGNLMQLAANVYGDAKAWTGIAKANKITDPVVQGVQTLNVPVRPDNAGGVLSG</sequence>
<dbReference type="RefSeq" id="WP_024569427.1">
    <property type="nucleotide sequence ID" value="NZ_CP037900.1"/>
</dbReference>
<dbReference type="Proteomes" id="UP000253772">
    <property type="component" value="Chromosome c1"/>
</dbReference>
<accession>A0A482IR77</accession>
<name>A0A482IR77_9BURK</name>
<dbReference type="EMBL" id="CP037900">
    <property type="protein sequence ID" value="QBP09380.1"/>
    <property type="molecule type" value="Genomic_DNA"/>
</dbReference>
<evidence type="ECO:0000313" key="2">
    <source>
        <dbReference type="Proteomes" id="UP000253772"/>
    </source>
</evidence>
<dbReference type="AlphaFoldDB" id="A0A482IR77"/>
<protein>
    <submittedName>
        <fullName evidence="1">Uncharacterized protein</fullName>
    </submittedName>
</protein>
<reference evidence="1 2" key="1">
    <citation type="submission" date="2019-03" db="EMBL/GenBank/DDBJ databases">
        <title>Comparative insights into the high quality Complete genome sequence of highly metal resistant Cupriavidus metallidurans strain BS1 isolated from a gold-copper mine.</title>
        <authorList>
            <person name="Mazhar H.S."/>
            <person name="Rensing C."/>
        </authorList>
    </citation>
    <scope>NUCLEOTIDE SEQUENCE [LARGE SCALE GENOMIC DNA]</scope>
    <source>
        <strain evidence="1 2">BS1</strain>
    </source>
</reference>
<proteinExistence type="predicted"/>
<organism evidence="1 2">
    <name type="scientific">Cupriavidus metallidurans</name>
    <dbReference type="NCBI Taxonomy" id="119219"/>
    <lineage>
        <taxon>Bacteria</taxon>
        <taxon>Pseudomonadati</taxon>
        <taxon>Pseudomonadota</taxon>
        <taxon>Betaproteobacteria</taxon>
        <taxon>Burkholderiales</taxon>
        <taxon>Burkholderiaceae</taxon>
        <taxon>Cupriavidus</taxon>
    </lineage>
</organism>
<evidence type="ECO:0000313" key="1">
    <source>
        <dbReference type="EMBL" id="QBP09380.1"/>
    </source>
</evidence>